<protein>
    <submittedName>
        <fullName evidence="2">Sarcosine oxidase subunit alpha</fullName>
        <ecNumber evidence="2">1.5.3.1</ecNumber>
    </submittedName>
</protein>
<dbReference type="SUPFAM" id="SSF54292">
    <property type="entry name" value="2Fe-2S ferredoxin-like"/>
    <property type="match status" value="1"/>
</dbReference>
<keyword evidence="1 2" id="KW-0560">Oxidoreductase</keyword>
<dbReference type="Pfam" id="PF13510">
    <property type="entry name" value="Fer2_4"/>
    <property type="match status" value="1"/>
</dbReference>
<sequence length="97" mass="10522">MSRIVDGVTRPAPITIEIDGAMIQAHPGETLAAAIVAAGAYRMRDDRSGAPRGLLCNMGTCSECFVWIAMDGAWRRRRACLTPVSERLRIATHEGQP</sequence>
<dbReference type="InterPro" id="IPR042204">
    <property type="entry name" value="2Fe-2S-bd_N"/>
</dbReference>
<dbReference type="EMBL" id="JACIDX010000002">
    <property type="protein sequence ID" value="MBB3953858.1"/>
    <property type="molecule type" value="Genomic_DNA"/>
</dbReference>
<dbReference type="RefSeq" id="WP_183622838.1">
    <property type="nucleotide sequence ID" value="NZ_JACIDX010000002.1"/>
</dbReference>
<dbReference type="EC" id="1.5.3.1" evidence="2"/>
<evidence type="ECO:0000313" key="2">
    <source>
        <dbReference type="EMBL" id="MBB3953858.1"/>
    </source>
</evidence>
<comment type="caution">
    <text evidence="2">The sequence shown here is derived from an EMBL/GenBank/DDBJ whole genome shotgun (WGS) entry which is preliminary data.</text>
</comment>
<keyword evidence="3" id="KW-1185">Reference proteome</keyword>
<dbReference type="Proteomes" id="UP000548867">
    <property type="component" value="Unassembled WGS sequence"/>
</dbReference>
<evidence type="ECO:0000313" key="3">
    <source>
        <dbReference type="Proteomes" id="UP000548867"/>
    </source>
</evidence>
<dbReference type="AlphaFoldDB" id="A0A7W6CGE5"/>
<evidence type="ECO:0000256" key="1">
    <source>
        <dbReference type="ARBA" id="ARBA00023002"/>
    </source>
</evidence>
<gene>
    <name evidence="2" type="ORF">GGR38_000785</name>
</gene>
<name>A0A7W6CGE5_9SPHN</name>
<dbReference type="GO" id="GO:0051536">
    <property type="term" value="F:iron-sulfur cluster binding"/>
    <property type="evidence" value="ECO:0007669"/>
    <property type="project" value="InterPro"/>
</dbReference>
<dbReference type="GO" id="GO:0008115">
    <property type="term" value="F:sarcosine oxidase activity"/>
    <property type="evidence" value="ECO:0007669"/>
    <property type="project" value="UniProtKB-EC"/>
</dbReference>
<dbReference type="Gene3D" id="3.10.20.440">
    <property type="entry name" value="2Fe-2S iron-sulphur cluster binding domain, sarcosine oxidase, alpha subunit, N-terminal domain"/>
    <property type="match status" value="1"/>
</dbReference>
<dbReference type="InterPro" id="IPR036010">
    <property type="entry name" value="2Fe-2S_ferredoxin-like_sf"/>
</dbReference>
<reference evidence="2 3" key="1">
    <citation type="submission" date="2020-08" db="EMBL/GenBank/DDBJ databases">
        <title>Genomic Encyclopedia of Type Strains, Phase IV (KMG-IV): sequencing the most valuable type-strain genomes for metagenomic binning, comparative biology and taxonomic classification.</title>
        <authorList>
            <person name="Goeker M."/>
        </authorList>
    </citation>
    <scope>NUCLEOTIDE SEQUENCE [LARGE SCALE GENOMIC DNA]</scope>
    <source>
        <strain evidence="2 3">DSM 27057</strain>
    </source>
</reference>
<proteinExistence type="predicted"/>
<accession>A0A7W6CGE5</accession>
<organism evidence="2 3">
    <name type="scientific">Novosphingobium sediminicola</name>
    <dbReference type="NCBI Taxonomy" id="563162"/>
    <lineage>
        <taxon>Bacteria</taxon>
        <taxon>Pseudomonadati</taxon>
        <taxon>Pseudomonadota</taxon>
        <taxon>Alphaproteobacteria</taxon>
        <taxon>Sphingomonadales</taxon>
        <taxon>Sphingomonadaceae</taxon>
        <taxon>Novosphingobium</taxon>
    </lineage>
</organism>